<keyword evidence="6" id="KW-0804">Transcription</keyword>
<evidence type="ECO:0000256" key="1">
    <source>
        <dbReference type="ARBA" id="ARBA00022478"/>
    </source>
</evidence>
<keyword evidence="4" id="KW-0548">Nucleotidyltransferase</keyword>
<keyword evidence="2" id="KW-0639">Primosome</keyword>
<dbReference type="Pfam" id="PF13362">
    <property type="entry name" value="Toprim_3"/>
    <property type="match status" value="1"/>
</dbReference>
<dbReference type="InterPro" id="IPR036977">
    <property type="entry name" value="DNA_primase_Znf_CHC2"/>
</dbReference>
<proteinExistence type="predicted"/>
<dbReference type="CDD" id="cd01029">
    <property type="entry name" value="TOPRIM_primases"/>
    <property type="match status" value="1"/>
</dbReference>
<accession>A0ABS8BIR9</accession>
<dbReference type="EMBL" id="JAJAWG010000002">
    <property type="protein sequence ID" value="MCB5195517.1"/>
    <property type="molecule type" value="Genomic_DNA"/>
</dbReference>
<comment type="caution">
    <text evidence="9">The sequence shown here is derived from an EMBL/GenBank/DDBJ whole genome shotgun (WGS) entry which is preliminary data.</text>
</comment>
<evidence type="ECO:0000256" key="4">
    <source>
        <dbReference type="ARBA" id="ARBA00022695"/>
    </source>
</evidence>
<dbReference type="InterPro" id="IPR055570">
    <property type="entry name" value="DUF7146"/>
</dbReference>
<feature type="domain" description="Toprim" evidence="7">
    <location>
        <begin position="264"/>
        <end position="357"/>
    </location>
</feature>
<protein>
    <submittedName>
        <fullName evidence="9">Toprim domain-containing protein</fullName>
    </submittedName>
</protein>
<keyword evidence="10" id="KW-1185">Reference proteome</keyword>
<keyword evidence="1" id="KW-0240">DNA-directed RNA polymerase</keyword>
<dbReference type="RefSeq" id="WP_226763314.1">
    <property type="nucleotide sequence ID" value="NZ_JAJAWG010000002.1"/>
</dbReference>
<keyword evidence="5" id="KW-0235">DNA replication</keyword>
<evidence type="ECO:0000256" key="5">
    <source>
        <dbReference type="ARBA" id="ARBA00022705"/>
    </source>
</evidence>
<keyword evidence="3" id="KW-0808">Transferase</keyword>
<evidence type="ECO:0000256" key="2">
    <source>
        <dbReference type="ARBA" id="ARBA00022515"/>
    </source>
</evidence>
<feature type="domain" description="DUF7146" evidence="8">
    <location>
        <begin position="131"/>
        <end position="235"/>
    </location>
</feature>
<dbReference type="Proteomes" id="UP001198034">
    <property type="component" value="Unassembled WGS sequence"/>
</dbReference>
<organism evidence="9 10">
    <name type="scientific">Deefgea salmonis</name>
    <dbReference type="NCBI Taxonomy" id="2875502"/>
    <lineage>
        <taxon>Bacteria</taxon>
        <taxon>Pseudomonadati</taxon>
        <taxon>Pseudomonadota</taxon>
        <taxon>Betaproteobacteria</taxon>
        <taxon>Neisseriales</taxon>
        <taxon>Chitinibacteraceae</taxon>
        <taxon>Deefgea</taxon>
    </lineage>
</organism>
<dbReference type="InterPro" id="IPR034154">
    <property type="entry name" value="TOPRIM_DnaG/twinkle"/>
</dbReference>
<evidence type="ECO:0000313" key="9">
    <source>
        <dbReference type="EMBL" id="MCB5195517.1"/>
    </source>
</evidence>
<reference evidence="9 10" key="1">
    <citation type="submission" date="2021-10" db="EMBL/GenBank/DDBJ databases">
        <authorList>
            <person name="Chen M."/>
        </authorList>
    </citation>
    <scope>NUCLEOTIDE SEQUENCE [LARGE SCALE GENOMIC DNA]</scope>
    <source>
        <strain evidence="9 10">H3-26</strain>
    </source>
</reference>
<dbReference type="Gene3D" id="3.40.1360.10">
    <property type="match status" value="1"/>
</dbReference>
<dbReference type="SUPFAM" id="SSF57783">
    <property type="entry name" value="Zinc beta-ribbon"/>
    <property type="match status" value="1"/>
</dbReference>
<evidence type="ECO:0000256" key="6">
    <source>
        <dbReference type="ARBA" id="ARBA00023163"/>
    </source>
</evidence>
<evidence type="ECO:0000256" key="3">
    <source>
        <dbReference type="ARBA" id="ARBA00022679"/>
    </source>
</evidence>
<evidence type="ECO:0000259" key="7">
    <source>
        <dbReference type="Pfam" id="PF13362"/>
    </source>
</evidence>
<dbReference type="Pfam" id="PF23639">
    <property type="entry name" value="DUF7146"/>
    <property type="match status" value="1"/>
</dbReference>
<evidence type="ECO:0000259" key="8">
    <source>
        <dbReference type="Pfam" id="PF23639"/>
    </source>
</evidence>
<evidence type="ECO:0000313" key="10">
    <source>
        <dbReference type="Proteomes" id="UP001198034"/>
    </source>
</evidence>
<sequence length="364" mass="38988">MRKSFSEQVKAAAAGRWPETLQSMAIPAKSLDGKNHPCPACGGDDRFQFTARGAGADYGRFACRGMDSGGGDGFALVMHVFNLSFPEAVIAVGRVLGMDQQHNACTTFTLPELPKHKPTETQLKTQFKTQDRTAQRQALFDSGVALSSSNMAGLYLLNRGLAGRYLPTQADSPLRHIAALDYWHESNGSSKRLKTTPALIAKIQKPNGALAGLHRIYLEPKGHKLVLHDETGKALASKKLQLAHDGALSGAACRLHPIGDDGRLALTEGIETALAVHQLTGLAVWSCINVAMLKTVVLPDSVREVVIYGDNDLPDHKGKNAGKEAAYILAARLVGEGRTVKVMLPPEAGTDWLDVLNDDNAAVA</sequence>
<gene>
    <name evidence="9" type="ORF">LG219_04325</name>
</gene>
<dbReference type="InterPro" id="IPR006171">
    <property type="entry name" value="TOPRIM_dom"/>
</dbReference>
<dbReference type="Gene3D" id="3.90.580.10">
    <property type="entry name" value="Zinc finger, CHC2-type domain"/>
    <property type="match status" value="1"/>
</dbReference>
<name>A0ABS8BIR9_9NEIS</name>